<evidence type="ECO:0000313" key="2">
    <source>
        <dbReference type="EMBL" id="KAF6394724.1"/>
    </source>
</evidence>
<gene>
    <name evidence="2" type="ORF">HJG63_010049</name>
</gene>
<feature type="compositionally biased region" description="Polar residues" evidence="1">
    <location>
        <begin position="9"/>
        <end position="25"/>
    </location>
</feature>
<dbReference type="Proteomes" id="UP000593571">
    <property type="component" value="Unassembled WGS sequence"/>
</dbReference>
<protein>
    <submittedName>
        <fullName evidence="2">Uncharacterized protein</fullName>
    </submittedName>
</protein>
<sequence length="130" mass="14563">MMDVPDGCGQTSQHFFSDSDPGTTVADSRRSTRLCLYVRLIFHFYLVRGGEKSRPRGCWAKCTEWDHALQARCFSLEVESAAPPFPCLLNGWGMCFASVRFLKRAPQASSCFSPPPRLGPRKVFRVAKDG</sequence>
<dbReference type="EMBL" id="JACASE010000019">
    <property type="protein sequence ID" value="KAF6394724.1"/>
    <property type="molecule type" value="Genomic_DNA"/>
</dbReference>
<evidence type="ECO:0000256" key="1">
    <source>
        <dbReference type="SAM" id="MobiDB-lite"/>
    </source>
</evidence>
<comment type="caution">
    <text evidence="2">The sequence shown here is derived from an EMBL/GenBank/DDBJ whole genome shotgun (WGS) entry which is preliminary data.</text>
</comment>
<feature type="region of interest" description="Disordered" evidence="1">
    <location>
        <begin position="1"/>
        <end position="25"/>
    </location>
</feature>
<accession>A0A7J8B7S1</accession>
<keyword evidence="3" id="KW-1185">Reference proteome</keyword>
<dbReference type="AlphaFoldDB" id="A0A7J8B7S1"/>
<reference evidence="2 3" key="1">
    <citation type="journal article" date="2020" name="Nature">
        <title>Six reference-quality genomes reveal evolution of bat adaptations.</title>
        <authorList>
            <person name="Jebb D."/>
            <person name="Huang Z."/>
            <person name="Pippel M."/>
            <person name="Hughes G.M."/>
            <person name="Lavrichenko K."/>
            <person name="Devanna P."/>
            <person name="Winkler S."/>
            <person name="Jermiin L.S."/>
            <person name="Skirmuntt E.C."/>
            <person name="Katzourakis A."/>
            <person name="Burkitt-Gray L."/>
            <person name="Ray D.A."/>
            <person name="Sullivan K.A.M."/>
            <person name="Roscito J.G."/>
            <person name="Kirilenko B.M."/>
            <person name="Davalos L.M."/>
            <person name="Corthals A.P."/>
            <person name="Power M.L."/>
            <person name="Jones G."/>
            <person name="Ransome R.D."/>
            <person name="Dechmann D.K.N."/>
            <person name="Locatelli A.G."/>
            <person name="Puechmaille S.J."/>
            <person name="Fedrigo O."/>
            <person name="Jarvis E.D."/>
            <person name="Hiller M."/>
            <person name="Vernes S.C."/>
            <person name="Myers E.W."/>
            <person name="Teeling E.C."/>
        </authorList>
    </citation>
    <scope>NUCLEOTIDE SEQUENCE [LARGE SCALE GENOMIC DNA]</scope>
    <source>
        <strain evidence="2">MRouAeg1</strain>
        <tissue evidence="2">Muscle</tissue>
    </source>
</reference>
<name>A0A7J8B7S1_ROUAE</name>
<evidence type="ECO:0000313" key="3">
    <source>
        <dbReference type="Proteomes" id="UP000593571"/>
    </source>
</evidence>
<organism evidence="2 3">
    <name type="scientific">Rousettus aegyptiacus</name>
    <name type="common">Egyptian fruit bat</name>
    <name type="synonym">Pteropus aegyptiacus</name>
    <dbReference type="NCBI Taxonomy" id="9407"/>
    <lineage>
        <taxon>Eukaryota</taxon>
        <taxon>Metazoa</taxon>
        <taxon>Chordata</taxon>
        <taxon>Craniata</taxon>
        <taxon>Vertebrata</taxon>
        <taxon>Euteleostomi</taxon>
        <taxon>Mammalia</taxon>
        <taxon>Eutheria</taxon>
        <taxon>Laurasiatheria</taxon>
        <taxon>Chiroptera</taxon>
        <taxon>Yinpterochiroptera</taxon>
        <taxon>Pteropodoidea</taxon>
        <taxon>Pteropodidae</taxon>
        <taxon>Rousettinae</taxon>
        <taxon>Rousettus</taxon>
    </lineage>
</organism>
<proteinExistence type="predicted"/>